<protein>
    <submittedName>
        <fullName evidence="1">Squalene/phytoene synthase-like protein</fullName>
    </submittedName>
</protein>
<dbReference type="Gene3D" id="1.10.600.10">
    <property type="entry name" value="Farnesyl Diphosphate Synthase"/>
    <property type="match status" value="1"/>
</dbReference>
<dbReference type="AlphaFoldDB" id="A0A443S745"/>
<dbReference type="STRING" id="299467.A0A443S745"/>
<feature type="non-terminal residue" evidence="1">
    <location>
        <position position="233"/>
    </location>
</feature>
<keyword evidence="2" id="KW-1185">Reference proteome</keyword>
<dbReference type="SUPFAM" id="SSF48576">
    <property type="entry name" value="Terpenoid synthases"/>
    <property type="match status" value="1"/>
</dbReference>
<comment type="caution">
    <text evidence="1">The sequence shown here is derived from an EMBL/GenBank/DDBJ whole genome shotgun (WGS) entry which is preliminary data.</text>
</comment>
<evidence type="ECO:0000313" key="1">
    <source>
        <dbReference type="EMBL" id="RWS23359.1"/>
    </source>
</evidence>
<dbReference type="InterPro" id="IPR008949">
    <property type="entry name" value="Isoprenoid_synthase_dom_sf"/>
</dbReference>
<name>A0A443S745_9ACAR</name>
<dbReference type="InterPro" id="IPR002060">
    <property type="entry name" value="Squ/phyt_synthse"/>
</dbReference>
<evidence type="ECO:0000313" key="2">
    <source>
        <dbReference type="Proteomes" id="UP000288716"/>
    </source>
</evidence>
<dbReference type="Pfam" id="PF00494">
    <property type="entry name" value="SQS_PSY"/>
    <property type="match status" value="1"/>
</dbReference>
<dbReference type="Proteomes" id="UP000288716">
    <property type="component" value="Unassembled WGS sequence"/>
</dbReference>
<dbReference type="OrthoDB" id="270318at2759"/>
<organism evidence="1 2">
    <name type="scientific">Leptotrombidium deliense</name>
    <dbReference type="NCBI Taxonomy" id="299467"/>
    <lineage>
        <taxon>Eukaryota</taxon>
        <taxon>Metazoa</taxon>
        <taxon>Ecdysozoa</taxon>
        <taxon>Arthropoda</taxon>
        <taxon>Chelicerata</taxon>
        <taxon>Arachnida</taxon>
        <taxon>Acari</taxon>
        <taxon>Acariformes</taxon>
        <taxon>Trombidiformes</taxon>
        <taxon>Prostigmata</taxon>
        <taxon>Anystina</taxon>
        <taxon>Parasitengona</taxon>
        <taxon>Trombiculoidea</taxon>
        <taxon>Trombiculidae</taxon>
        <taxon>Leptotrombidium</taxon>
    </lineage>
</organism>
<sequence length="233" mass="26810">MTLRINDLLRGFAWTQSAFCRKYDFENYLATALINDSFMRRTAFAVRALNVELSQIRDLTTNETSAQMRFQFWLRLITDIFEGIEVPTASSGSQPIAAEIQKCFLASQKTLSKRWFLCLIESRMSSLNLSNFPFTTIKDLEVYIDSSVSPVFYIINEAARSVWMADRKTWSNIHLKLDHIGNHVSKAQGFSNILRGISHNAVRGRCYIPSELLVTHKLSVEQILRKTETKQMK</sequence>
<dbReference type="EMBL" id="NCKV01006594">
    <property type="protein sequence ID" value="RWS23359.1"/>
    <property type="molecule type" value="Genomic_DNA"/>
</dbReference>
<dbReference type="VEuPathDB" id="VectorBase:LDEU008681"/>
<proteinExistence type="predicted"/>
<reference evidence="1 2" key="1">
    <citation type="journal article" date="2018" name="Gigascience">
        <title>Genomes of trombidid mites reveal novel predicted allergens and laterally-transferred genes associated with secondary metabolism.</title>
        <authorList>
            <person name="Dong X."/>
            <person name="Chaisiri K."/>
            <person name="Xia D."/>
            <person name="Armstrong S.D."/>
            <person name="Fang Y."/>
            <person name="Donnelly M.J."/>
            <person name="Kadowaki T."/>
            <person name="McGarry J.W."/>
            <person name="Darby A.C."/>
            <person name="Makepeace B.L."/>
        </authorList>
    </citation>
    <scope>NUCLEOTIDE SEQUENCE [LARGE SCALE GENOMIC DNA]</scope>
    <source>
        <strain evidence="1">UoL-UT</strain>
    </source>
</reference>
<gene>
    <name evidence="1" type="ORF">B4U80_02155</name>
</gene>
<accession>A0A443S745</accession>